<dbReference type="Gene3D" id="3.40.50.300">
    <property type="entry name" value="P-loop containing nucleotide triphosphate hydrolases"/>
    <property type="match status" value="1"/>
</dbReference>
<keyword evidence="2" id="KW-0548">Nucleotidyltransferase</keyword>
<reference evidence="4 5" key="1">
    <citation type="submission" date="2018-04" db="EMBL/GenBank/DDBJ databases">
        <title>Novel species isolated from glacier.</title>
        <authorList>
            <person name="Liu Q."/>
            <person name="Xin Y.-H."/>
        </authorList>
    </citation>
    <scope>NUCLEOTIDE SEQUENCE [LARGE SCALE GENOMIC DNA]</scope>
    <source>
        <strain evidence="4 5">GT1R17</strain>
    </source>
</reference>
<dbReference type="SUPFAM" id="SSF52540">
    <property type="entry name" value="P-loop containing nucleoside triphosphate hydrolases"/>
    <property type="match status" value="1"/>
</dbReference>
<evidence type="ECO:0000256" key="2">
    <source>
        <dbReference type="ARBA" id="ARBA00022932"/>
    </source>
</evidence>
<evidence type="ECO:0000313" key="4">
    <source>
        <dbReference type="EMBL" id="PTU31913.1"/>
    </source>
</evidence>
<evidence type="ECO:0000256" key="1">
    <source>
        <dbReference type="ARBA" id="ARBA00012417"/>
    </source>
</evidence>
<dbReference type="EMBL" id="QANS01000002">
    <property type="protein sequence ID" value="PTU31913.1"/>
    <property type="molecule type" value="Genomic_DNA"/>
</dbReference>
<comment type="catalytic activity">
    <reaction evidence="3">
        <text>DNA(n) + a 2'-deoxyribonucleoside 5'-triphosphate = DNA(n+1) + diphosphate</text>
        <dbReference type="Rhea" id="RHEA:22508"/>
        <dbReference type="Rhea" id="RHEA-COMP:17339"/>
        <dbReference type="Rhea" id="RHEA-COMP:17340"/>
        <dbReference type="ChEBI" id="CHEBI:33019"/>
        <dbReference type="ChEBI" id="CHEBI:61560"/>
        <dbReference type="ChEBI" id="CHEBI:173112"/>
        <dbReference type="EC" id="2.7.7.7"/>
    </reaction>
</comment>
<dbReference type="EC" id="2.7.7.7" evidence="1"/>
<dbReference type="Proteomes" id="UP000244248">
    <property type="component" value="Unassembled WGS sequence"/>
</dbReference>
<protein>
    <recommendedName>
        <fullName evidence="1">DNA-directed DNA polymerase</fullName>
        <ecNumber evidence="1">2.7.7.7</ecNumber>
    </recommendedName>
</protein>
<keyword evidence="2" id="KW-0239">DNA-directed DNA polymerase</keyword>
<proteinExistence type="predicted"/>
<gene>
    <name evidence="4" type="ORF">CJD38_04310</name>
</gene>
<dbReference type="InterPro" id="IPR050238">
    <property type="entry name" value="DNA_Rep/Repair_Clamp_Loader"/>
</dbReference>
<dbReference type="Pfam" id="PF13177">
    <property type="entry name" value="DNA_pol3_delta2"/>
    <property type="match status" value="1"/>
</dbReference>
<sequence length="315" mass="34784">MSDMLKPLPWQEELWLRVTTLVLQNRLTHALLIAGPRGVGKRHFAKALTAFIICEARSGYACGQCRSCLQFTAGHHPNFVHLQRDVDDKTGKEKRDISIEQIRLLGERLSLSSYYGQAKVAVVDPVDALNLNGSNALLKTIEEPPANSYLILISERPQALPATLRSRCQRFRMAAPPREQALAWLGDSADAVDALTQAHGAPLRARELMDSEHLQRGRKWAAELSAIADQRRDPLAAAAAIGKDDAAAFLEWLLTWLSLQLKEQVVRGGNATGIDTLIQETLLASRRLGSNANPQLVVESLLILWWRVGRVGKAA</sequence>
<dbReference type="PANTHER" id="PTHR11669:SF8">
    <property type="entry name" value="DNA POLYMERASE III SUBUNIT DELTA"/>
    <property type="match status" value="1"/>
</dbReference>
<dbReference type="GO" id="GO:0009360">
    <property type="term" value="C:DNA polymerase III complex"/>
    <property type="evidence" value="ECO:0007669"/>
    <property type="project" value="TreeGrafter"/>
</dbReference>
<evidence type="ECO:0000256" key="3">
    <source>
        <dbReference type="ARBA" id="ARBA00049244"/>
    </source>
</evidence>
<keyword evidence="2" id="KW-0808">Transferase</keyword>
<dbReference type="InterPro" id="IPR027417">
    <property type="entry name" value="P-loop_NTPase"/>
</dbReference>
<organism evidence="4 5">
    <name type="scientific">Stenotrophobium rhamnosiphilum</name>
    <dbReference type="NCBI Taxonomy" id="2029166"/>
    <lineage>
        <taxon>Bacteria</taxon>
        <taxon>Pseudomonadati</taxon>
        <taxon>Pseudomonadota</taxon>
        <taxon>Gammaproteobacteria</taxon>
        <taxon>Nevskiales</taxon>
        <taxon>Nevskiaceae</taxon>
        <taxon>Stenotrophobium</taxon>
    </lineage>
</organism>
<dbReference type="GO" id="GO:0006261">
    <property type="term" value="P:DNA-templated DNA replication"/>
    <property type="evidence" value="ECO:0007669"/>
    <property type="project" value="TreeGrafter"/>
</dbReference>
<keyword evidence="5" id="KW-1185">Reference proteome</keyword>
<dbReference type="GO" id="GO:0003887">
    <property type="term" value="F:DNA-directed DNA polymerase activity"/>
    <property type="evidence" value="ECO:0007669"/>
    <property type="project" value="UniProtKB-KW"/>
</dbReference>
<comment type="caution">
    <text evidence="4">The sequence shown here is derived from an EMBL/GenBank/DDBJ whole genome shotgun (WGS) entry which is preliminary data.</text>
</comment>
<name>A0A2T5MH75_9GAMM</name>
<evidence type="ECO:0000313" key="5">
    <source>
        <dbReference type="Proteomes" id="UP000244248"/>
    </source>
</evidence>
<dbReference type="RefSeq" id="WP_107939104.1">
    <property type="nucleotide sequence ID" value="NZ_QANS01000002.1"/>
</dbReference>
<dbReference type="PANTHER" id="PTHR11669">
    <property type="entry name" value="REPLICATION FACTOR C / DNA POLYMERASE III GAMMA-TAU SUBUNIT"/>
    <property type="match status" value="1"/>
</dbReference>
<dbReference type="OrthoDB" id="9811073at2"/>
<accession>A0A2T5MH75</accession>
<dbReference type="AlphaFoldDB" id="A0A2T5MH75"/>